<dbReference type="InterPro" id="IPR041522">
    <property type="entry name" value="CdaR_GGDEF"/>
</dbReference>
<dbReference type="Proteomes" id="UP000216207">
    <property type="component" value="Unassembled WGS sequence"/>
</dbReference>
<evidence type="ECO:0000313" key="5">
    <source>
        <dbReference type="EMBL" id="PAE87167.1"/>
    </source>
</evidence>
<dbReference type="PANTHER" id="PTHR33744:SF1">
    <property type="entry name" value="DNA-BINDING TRANSCRIPTIONAL ACTIVATOR ADER"/>
    <property type="match status" value="1"/>
</dbReference>
<dbReference type="InterPro" id="IPR042070">
    <property type="entry name" value="PucR_C-HTH_sf"/>
</dbReference>
<dbReference type="Pfam" id="PF17853">
    <property type="entry name" value="GGDEF_2"/>
    <property type="match status" value="1"/>
</dbReference>
<gene>
    <name evidence="5" type="ORF">CHH72_19375</name>
</gene>
<dbReference type="Gene3D" id="1.10.10.2840">
    <property type="entry name" value="PucR C-terminal helix-turn-helix domain"/>
    <property type="match status" value="1"/>
</dbReference>
<feature type="domain" description="Purine catabolism PurC-like" evidence="2">
    <location>
        <begin position="5"/>
        <end position="121"/>
    </location>
</feature>
<sequence length="538" mass="60409">MQMKDLLALPAFAKARLLAGKRGLDNPLRSANMIHSFDPGVNMEPHQLLLAASFKKGHPYSLVAFVQELSKQKCAGLVVQTKRLEKAIPAVVIDACNRLHLPLFELPDTIHFSEFVHQLTQFLLTGQTTELHQALEIHRRFADVIVSGGNGTSVVVQLASMLNVPALLLNDQLDMIASSDPVTNDSFFEKYWRLRELIPSKQLPTLQLSILQEENENPCAVFPIRTACARKGYLIVLGSASKSDCPFALAIEQAANVLSFELMKLHAAEQQARLAQNSFFSDLVEGRRPLEKEHDEAYPFSVNKDYVFIAAHLDNTSELLTNEEALEQHEDLYSLLVRLFRERYPTSHVFWKNDVYVVVIESDRSSNEEAKLLAEVDTVQQDIQALFRSGVSFGISSFGSLSEAASLYKEATAALQSGYREHLQSFIKTHRAQELADMLQLIPSEKLTAFCQTALQTLATPESPDQAELARTLSIYINHNCQVAETAKVMAIHRNTVIYRIKKCEELLGCDLKKPDETLRLRIAFLIRPLLQEKKALL</sequence>
<evidence type="ECO:0000313" key="6">
    <source>
        <dbReference type="Proteomes" id="UP000216207"/>
    </source>
</evidence>
<evidence type="ECO:0008006" key="7">
    <source>
        <dbReference type="Google" id="ProtNLM"/>
    </source>
</evidence>
<feature type="domain" description="PucR C-terminal helix-turn-helix" evidence="3">
    <location>
        <begin position="469"/>
        <end position="527"/>
    </location>
</feature>
<accession>A0A268NUI4</accession>
<dbReference type="InterPro" id="IPR025736">
    <property type="entry name" value="PucR_C-HTH_dom"/>
</dbReference>
<dbReference type="AlphaFoldDB" id="A0A268NUI4"/>
<dbReference type="InterPro" id="IPR012914">
    <property type="entry name" value="PucR_dom"/>
</dbReference>
<dbReference type="PANTHER" id="PTHR33744">
    <property type="entry name" value="CARBOHYDRATE DIACID REGULATOR"/>
    <property type="match status" value="1"/>
</dbReference>
<comment type="similarity">
    <text evidence="1">Belongs to the CdaR family.</text>
</comment>
<evidence type="ECO:0000259" key="2">
    <source>
        <dbReference type="Pfam" id="PF07905"/>
    </source>
</evidence>
<proteinExistence type="inferred from homology"/>
<dbReference type="InterPro" id="IPR051448">
    <property type="entry name" value="CdaR-like_regulators"/>
</dbReference>
<dbReference type="Pfam" id="PF07905">
    <property type="entry name" value="PucR"/>
    <property type="match status" value="1"/>
</dbReference>
<protein>
    <recommendedName>
        <fullName evidence="7">PucR family transcriptional regulator</fullName>
    </recommendedName>
</protein>
<evidence type="ECO:0000259" key="3">
    <source>
        <dbReference type="Pfam" id="PF13556"/>
    </source>
</evidence>
<reference evidence="5 6" key="1">
    <citation type="submission" date="2017-07" db="EMBL/GenBank/DDBJ databases">
        <title>Isolation and whole genome analysis of endospore-forming bacteria from heroin.</title>
        <authorList>
            <person name="Kalinowski J."/>
            <person name="Ahrens B."/>
            <person name="Al-Dilaimi A."/>
            <person name="Winkler A."/>
            <person name="Wibberg D."/>
            <person name="Schleenbecker U."/>
            <person name="Ruckert C."/>
            <person name="Wolfel R."/>
            <person name="Grass G."/>
        </authorList>
    </citation>
    <scope>NUCLEOTIDE SEQUENCE [LARGE SCALE GENOMIC DNA]</scope>
    <source>
        <strain evidence="5 6">7539</strain>
    </source>
</reference>
<name>A0A268NUI4_SHOCL</name>
<dbReference type="RefSeq" id="WP_095327259.1">
    <property type="nucleotide sequence ID" value="NZ_NPCC01000038.1"/>
</dbReference>
<organism evidence="5 6">
    <name type="scientific">Shouchella clausii</name>
    <name type="common">Alkalihalobacillus clausii</name>
    <dbReference type="NCBI Taxonomy" id="79880"/>
    <lineage>
        <taxon>Bacteria</taxon>
        <taxon>Bacillati</taxon>
        <taxon>Bacillota</taxon>
        <taxon>Bacilli</taxon>
        <taxon>Bacillales</taxon>
        <taxon>Bacillaceae</taxon>
        <taxon>Shouchella</taxon>
    </lineage>
</organism>
<evidence type="ECO:0000256" key="1">
    <source>
        <dbReference type="ARBA" id="ARBA00006754"/>
    </source>
</evidence>
<evidence type="ECO:0000259" key="4">
    <source>
        <dbReference type="Pfam" id="PF17853"/>
    </source>
</evidence>
<dbReference type="EMBL" id="NPCC01000038">
    <property type="protein sequence ID" value="PAE87167.1"/>
    <property type="molecule type" value="Genomic_DNA"/>
</dbReference>
<feature type="domain" description="CdaR GGDEF-like" evidence="4">
    <location>
        <begin position="301"/>
        <end position="416"/>
    </location>
</feature>
<dbReference type="Pfam" id="PF13556">
    <property type="entry name" value="HTH_30"/>
    <property type="match status" value="1"/>
</dbReference>
<comment type="caution">
    <text evidence="5">The sequence shown here is derived from an EMBL/GenBank/DDBJ whole genome shotgun (WGS) entry which is preliminary data.</text>
</comment>